<name>A0A975NEA9_9BRAD</name>
<evidence type="ECO:0000256" key="4">
    <source>
        <dbReference type="ARBA" id="ARBA00029447"/>
    </source>
</evidence>
<dbReference type="GO" id="GO:0006935">
    <property type="term" value="P:chemotaxis"/>
    <property type="evidence" value="ECO:0007669"/>
    <property type="project" value="InterPro"/>
</dbReference>
<proteinExistence type="inferred from homology"/>
<dbReference type="InterPro" id="IPR000727">
    <property type="entry name" value="T_SNARE_dom"/>
</dbReference>
<dbReference type="GO" id="GO:0005886">
    <property type="term" value="C:plasma membrane"/>
    <property type="evidence" value="ECO:0007669"/>
    <property type="project" value="UniProtKB-SubCell"/>
</dbReference>
<feature type="domain" description="Methyl-accepting transducer" evidence="7">
    <location>
        <begin position="226"/>
        <end position="469"/>
    </location>
</feature>
<dbReference type="PRINTS" id="PR00260">
    <property type="entry name" value="CHEMTRNSDUCR"/>
</dbReference>
<feature type="domain" description="T-SNARE coiled-coil homology" evidence="8">
    <location>
        <begin position="385"/>
        <end position="447"/>
    </location>
</feature>
<reference evidence="9" key="1">
    <citation type="submission" date="2021-06" db="EMBL/GenBank/DDBJ databases">
        <title>Bradyrhizobium sp. S2-20-1 Genome sequencing.</title>
        <authorList>
            <person name="Jin L."/>
        </authorList>
    </citation>
    <scope>NUCLEOTIDE SEQUENCE</scope>
    <source>
        <strain evidence="9">S2-20-1</strain>
    </source>
</reference>
<keyword evidence="2" id="KW-1003">Cell membrane</keyword>
<feature type="transmembrane region" description="Helical" evidence="6">
    <location>
        <begin position="117"/>
        <end position="139"/>
    </location>
</feature>
<feature type="transmembrane region" description="Helical" evidence="6">
    <location>
        <begin position="92"/>
        <end position="110"/>
    </location>
</feature>
<comment type="similarity">
    <text evidence="4">Belongs to the methyl-accepting chemotaxis (MCP) protein family.</text>
</comment>
<gene>
    <name evidence="9" type="ORF">KMZ29_25025</name>
</gene>
<feature type="transmembrane region" description="Helical" evidence="6">
    <location>
        <begin position="41"/>
        <end position="59"/>
    </location>
</feature>
<dbReference type="PANTHER" id="PTHR32089">
    <property type="entry name" value="METHYL-ACCEPTING CHEMOTAXIS PROTEIN MCPB"/>
    <property type="match status" value="1"/>
</dbReference>
<dbReference type="PANTHER" id="PTHR32089:SF112">
    <property type="entry name" value="LYSOZYME-LIKE PROTEIN-RELATED"/>
    <property type="match status" value="1"/>
</dbReference>
<dbReference type="InterPro" id="IPR004090">
    <property type="entry name" value="Chemotax_Me-accpt_rcpt"/>
</dbReference>
<evidence type="ECO:0000313" key="10">
    <source>
        <dbReference type="Proteomes" id="UP000680839"/>
    </source>
</evidence>
<dbReference type="PROSITE" id="PS50111">
    <property type="entry name" value="CHEMOTAXIS_TRANSDUC_2"/>
    <property type="match status" value="1"/>
</dbReference>
<feature type="transmembrane region" description="Helical" evidence="6">
    <location>
        <begin position="66"/>
        <end position="86"/>
    </location>
</feature>
<evidence type="ECO:0000256" key="3">
    <source>
        <dbReference type="ARBA" id="ARBA00023224"/>
    </source>
</evidence>
<feature type="transmembrane region" description="Helical" evidence="6">
    <location>
        <begin position="145"/>
        <end position="166"/>
    </location>
</feature>
<accession>A0A975NEA9</accession>
<dbReference type="Proteomes" id="UP000680839">
    <property type="component" value="Chromosome"/>
</dbReference>
<evidence type="ECO:0000256" key="5">
    <source>
        <dbReference type="PROSITE-ProRule" id="PRU00284"/>
    </source>
</evidence>
<comment type="subcellular location">
    <subcellularLocation>
        <location evidence="1">Cell inner membrane</location>
        <topology evidence="1">Multi-pass membrane protein</topology>
    </subcellularLocation>
</comment>
<dbReference type="EMBL" id="CP076134">
    <property type="protein sequence ID" value="QWG12909.1"/>
    <property type="molecule type" value="Genomic_DNA"/>
</dbReference>
<evidence type="ECO:0000259" key="8">
    <source>
        <dbReference type="PROSITE" id="PS50192"/>
    </source>
</evidence>
<sequence length="489" mass="50455">MDIRSKDLDTLRETASKALIALLWLHVPIAMAIGMARGASWLIPTLLMVAFAAAATLSWRAAGNGVSTSLVVAVALMGGVSIFTFQLSGHPWQIDIHMYFFAALACLVAYCDIRPILAGTVAVALHHLVLNFIIPAAIFPGGADFGRVVVHAGILIVEAAVLVWVAHQLATLFMTTAQKTAEAEAATVAEARANAQRGEAEQRSRLERDTAMRGLATEFESKIGHIVEAVAVAAREMQGMSSSMSNSSGEAARQTAAAAAASSQASLNVGTVASATEELTASISEIAQQATRSATVTGKAAEEARRTNAVVEGLATGTQKIGEVVTLIQSIASQTNLLALNATIEAARAGEHGRGFAVVASEVKALANQTAKATEEISTQIQSIQAATGDAVSAIQAIGGTIAEINEISNAIAAAVEQQGSATREISGNVQQAADGTREVNDNIVGVAEASDQLGTSASKLLDAATGLSSQSDRLKFEVGSFLDSVRAA</sequence>
<dbReference type="Pfam" id="PF00015">
    <property type="entry name" value="MCPsignal"/>
    <property type="match status" value="1"/>
</dbReference>
<dbReference type="AlphaFoldDB" id="A0A975NEA9"/>
<keyword evidence="6" id="KW-1133">Transmembrane helix</keyword>
<evidence type="ECO:0000259" key="7">
    <source>
        <dbReference type="PROSITE" id="PS50111"/>
    </source>
</evidence>
<dbReference type="InterPro" id="IPR004089">
    <property type="entry name" value="MCPsignal_dom"/>
</dbReference>
<feature type="transmembrane region" description="Helical" evidence="6">
    <location>
        <begin position="18"/>
        <end position="35"/>
    </location>
</feature>
<evidence type="ECO:0000256" key="2">
    <source>
        <dbReference type="ARBA" id="ARBA00022519"/>
    </source>
</evidence>
<keyword evidence="3 5" id="KW-0807">Transducer</keyword>
<keyword evidence="2" id="KW-0997">Cell inner membrane</keyword>
<dbReference type="SMART" id="SM00283">
    <property type="entry name" value="MA"/>
    <property type="match status" value="1"/>
</dbReference>
<keyword evidence="6" id="KW-0472">Membrane</keyword>
<evidence type="ECO:0000256" key="1">
    <source>
        <dbReference type="ARBA" id="ARBA00004429"/>
    </source>
</evidence>
<organism evidence="9 10">
    <name type="scientific">Bradyrhizobium sediminis</name>
    <dbReference type="NCBI Taxonomy" id="2840469"/>
    <lineage>
        <taxon>Bacteria</taxon>
        <taxon>Pseudomonadati</taxon>
        <taxon>Pseudomonadota</taxon>
        <taxon>Alphaproteobacteria</taxon>
        <taxon>Hyphomicrobiales</taxon>
        <taxon>Nitrobacteraceae</taxon>
        <taxon>Bradyrhizobium</taxon>
    </lineage>
</organism>
<keyword evidence="6" id="KW-0812">Transmembrane</keyword>
<evidence type="ECO:0000313" key="9">
    <source>
        <dbReference type="EMBL" id="QWG12909.1"/>
    </source>
</evidence>
<evidence type="ECO:0000256" key="6">
    <source>
        <dbReference type="SAM" id="Phobius"/>
    </source>
</evidence>
<dbReference type="GO" id="GO:0004888">
    <property type="term" value="F:transmembrane signaling receptor activity"/>
    <property type="evidence" value="ECO:0007669"/>
    <property type="project" value="InterPro"/>
</dbReference>
<dbReference type="GO" id="GO:0007165">
    <property type="term" value="P:signal transduction"/>
    <property type="evidence" value="ECO:0007669"/>
    <property type="project" value="UniProtKB-KW"/>
</dbReference>
<dbReference type="RefSeq" id="WP_215621677.1">
    <property type="nucleotide sequence ID" value="NZ_CP076134.1"/>
</dbReference>
<dbReference type="PROSITE" id="PS50192">
    <property type="entry name" value="T_SNARE"/>
    <property type="match status" value="1"/>
</dbReference>
<dbReference type="Gene3D" id="1.10.287.950">
    <property type="entry name" value="Methyl-accepting chemotaxis protein"/>
    <property type="match status" value="1"/>
</dbReference>
<dbReference type="SUPFAM" id="SSF58104">
    <property type="entry name" value="Methyl-accepting chemotaxis protein (MCP) signaling domain"/>
    <property type="match status" value="1"/>
</dbReference>
<protein>
    <submittedName>
        <fullName evidence="9">Chemotaxis protein</fullName>
    </submittedName>
</protein>